<evidence type="ECO:0000313" key="2">
    <source>
        <dbReference type="EMBL" id="SFE37582.1"/>
    </source>
</evidence>
<protein>
    <submittedName>
        <fullName evidence="2">Predicted N-acyltransferase, GNAT family</fullName>
    </submittedName>
</protein>
<keyword evidence="2" id="KW-0808">Transferase</keyword>
<dbReference type="Gene3D" id="3.40.630.30">
    <property type="match status" value="1"/>
</dbReference>
<dbReference type="SUPFAM" id="SSF55729">
    <property type="entry name" value="Acyl-CoA N-acyltransferases (Nat)"/>
    <property type="match status" value="1"/>
</dbReference>
<dbReference type="CDD" id="cd04301">
    <property type="entry name" value="NAT_SF"/>
    <property type="match status" value="1"/>
</dbReference>
<feature type="domain" description="N-acetyltransferase" evidence="1">
    <location>
        <begin position="1"/>
        <end position="140"/>
    </location>
</feature>
<dbReference type="AlphaFoldDB" id="A0A1I2A0T9"/>
<reference evidence="2 3" key="1">
    <citation type="submission" date="2016-10" db="EMBL/GenBank/DDBJ databases">
        <authorList>
            <person name="de Groot N.N."/>
        </authorList>
    </citation>
    <scope>NUCLEOTIDE SEQUENCE [LARGE SCALE GENOMIC DNA]</scope>
    <source>
        <strain evidence="2 3">DSM 26130</strain>
    </source>
</reference>
<dbReference type="OrthoDB" id="1178186at2"/>
<keyword evidence="3" id="KW-1185">Reference proteome</keyword>
<proteinExistence type="predicted"/>
<dbReference type="GO" id="GO:0016747">
    <property type="term" value="F:acyltransferase activity, transferring groups other than amino-acyl groups"/>
    <property type="evidence" value="ECO:0007669"/>
    <property type="project" value="InterPro"/>
</dbReference>
<gene>
    <name evidence="2" type="ORF">SAMN05216167_11341</name>
</gene>
<sequence>MIVPPSAALSIQSITAEQTYALRHAVLWPDKPFDYVKVENDADGRHCGAFHNGELISVISLFVNGKEARFRKFATRPDYQRQGIGTLMLTHVIAQSRRFGATTIWCDARLDAADFYRRFGMKAVSDVFYKGPIPYAKFSRSLL</sequence>
<dbReference type="STRING" id="662367.SAMN05216167_11341"/>
<dbReference type="InterPro" id="IPR016181">
    <property type="entry name" value="Acyl_CoA_acyltransferase"/>
</dbReference>
<accession>A0A1I2A0T9</accession>
<dbReference type="RefSeq" id="WP_093831335.1">
    <property type="nucleotide sequence ID" value="NZ_FOLQ01000013.1"/>
</dbReference>
<evidence type="ECO:0000259" key="1">
    <source>
        <dbReference type="PROSITE" id="PS51186"/>
    </source>
</evidence>
<dbReference type="Pfam" id="PF00583">
    <property type="entry name" value="Acetyltransf_1"/>
    <property type="match status" value="1"/>
</dbReference>
<organism evidence="2 3">
    <name type="scientific">Spirosoma endophyticum</name>
    <dbReference type="NCBI Taxonomy" id="662367"/>
    <lineage>
        <taxon>Bacteria</taxon>
        <taxon>Pseudomonadati</taxon>
        <taxon>Bacteroidota</taxon>
        <taxon>Cytophagia</taxon>
        <taxon>Cytophagales</taxon>
        <taxon>Cytophagaceae</taxon>
        <taxon>Spirosoma</taxon>
    </lineage>
</organism>
<dbReference type="InterPro" id="IPR000182">
    <property type="entry name" value="GNAT_dom"/>
</dbReference>
<dbReference type="PROSITE" id="PS51186">
    <property type="entry name" value="GNAT"/>
    <property type="match status" value="1"/>
</dbReference>
<keyword evidence="2" id="KW-0012">Acyltransferase</keyword>
<name>A0A1I2A0T9_9BACT</name>
<dbReference type="EMBL" id="FOLQ01000013">
    <property type="protein sequence ID" value="SFE37582.1"/>
    <property type="molecule type" value="Genomic_DNA"/>
</dbReference>
<evidence type="ECO:0000313" key="3">
    <source>
        <dbReference type="Proteomes" id="UP000198598"/>
    </source>
</evidence>
<dbReference type="Proteomes" id="UP000198598">
    <property type="component" value="Unassembled WGS sequence"/>
</dbReference>